<dbReference type="InterPro" id="IPR013886">
    <property type="entry name" value="PI31_Prot_C"/>
</dbReference>
<protein>
    <recommendedName>
        <fullName evidence="4">Proteasome inhibitor PI31 subunit</fullName>
    </recommendedName>
</protein>
<proteinExistence type="inferred from homology"/>
<evidence type="ECO:0000256" key="7">
    <source>
        <dbReference type="ARBA" id="ARBA00022553"/>
    </source>
</evidence>
<dbReference type="PANTHER" id="PTHR13266">
    <property type="entry name" value="PROTEASOME INHIBITOR"/>
    <property type="match status" value="1"/>
</dbReference>
<keyword evidence="7" id="KW-0597">Phosphoprotein</keyword>
<dbReference type="GO" id="GO:0000502">
    <property type="term" value="C:proteasome complex"/>
    <property type="evidence" value="ECO:0007669"/>
    <property type="project" value="UniProtKB-KW"/>
</dbReference>
<keyword evidence="10" id="KW-0007">Acetylation</keyword>
<dbReference type="STRING" id="35525.A0A0P5X5X2"/>
<evidence type="ECO:0000256" key="2">
    <source>
        <dbReference type="ARBA" id="ARBA00004496"/>
    </source>
</evidence>
<dbReference type="GO" id="GO:0004866">
    <property type="term" value="F:endopeptidase inhibitor activity"/>
    <property type="evidence" value="ECO:0007669"/>
    <property type="project" value="InterPro"/>
</dbReference>
<dbReference type="EMBL" id="LRGB01000512">
    <property type="protein sequence ID" value="KZS18404.1"/>
    <property type="molecule type" value="Genomic_DNA"/>
</dbReference>
<evidence type="ECO:0000259" key="12">
    <source>
        <dbReference type="Pfam" id="PF08577"/>
    </source>
</evidence>
<keyword evidence="15" id="KW-1185">Reference proteome</keyword>
<reference evidence="14 15" key="1">
    <citation type="submission" date="2016-03" db="EMBL/GenBank/DDBJ databases">
        <title>EvidentialGene: Evidence-directed Construction of Genes on Genomes.</title>
        <authorList>
            <person name="Gilbert D.G."/>
            <person name="Choi J.-H."/>
            <person name="Mockaitis K."/>
            <person name="Colbourne J."/>
            <person name="Pfrender M."/>
        </authorList>
    </citation>
    <scope>NUCLEOTIDE SEQUENCE [LARGE SCALE GENOMIC DNA]</scope>
    <source>
        <strain evidence="14 15">Xinb3</strain>
        <tissue evidence="14">Complete organism</tissue>
    </source>
</reference>
<evidence type="ECO:0000256" key="6">
    <source>
        <dbReference type="ARBA" id="ARBA00022490"/>
    </source>
</evidence>
<evidence type="ECO:0000256" key="4">
    <source>
        <dbReference type="ARBA" id="ARBA00015575"/>
    </source>
</evidence>
<comment type="similarity">
    <text evidence="3">Belongs to the proteasome inhibitor PI31 family.</text>
</comment>
<comment type="caution">
    <text evidence="14">The sequence shown here is derived from an EMBL/GenBank/DDBJ whole genome shotgun (WGS) entry which is preliminary data.</text>
</comment>
<keyword evidence="6" id="KW-0963">Cytoplasm</keyword>
<evidence type="ECO:0000256" key="8">
    <source>
        <dbReference type="ARBA" id="ARBA00022824"/>
    </source>
</evidence>
<dbReference type="InterPro" id="IPR021625">
    <property type="entry name" value="PI31_Prot_N"/>
</dbReference>
<evidence type="ECO:0000313" key="15">
    <source>
        <dbReference type="Proteomes" id="UP000076858"/>
    </source>
</evidence>
<dbReference type="GO" id="GO:0043161">
    <property type="term" value="P:proteasome-mediated ubiquitin-dependent protein catabolic process"/>
    <property type="evidence" value="ECO:0007669"/>
    <property type="project" value="InterPro"/>
</dbReference>
<feature type="domain" description="PI31 proteasome regulator N-terminal" evidence="13">
    <location>
        <begin position="17"/>
        <end position="131"/>
    </location>
</feature>
<evidence type="ECO:0000256" key="9">
    <source>
        <dbReference type="ARBA" id="ARBA00022942"/>
    </source>
</evidence>
<dbReference type="InterPro" id="IPR045128">
    <property type="entry name" value="PI31-like"/>
</dbReference>
<sequence length="265" mass="29374">MDFSWLESTFHNSEPLKKEDCIVTFLHWMLLRNGFFVLHSKEGQVNVGDVEGKEILPETWNKENVYELQYVKDGQLHVMKAVIVDGELALTFVRIKDEKVSNLVLETDTVIGNDFQSCREAFKDKVKLYNLIHKELVIPFMAKVEQAKLGASPAIIEKSQRPPAEVPSRSSFPDPFAVGGGDLDPLRRGIGGGMLMDPRHTGGWRPQPGIPGNLPQGAVPPGARFDPFGPIGTTPPVREPRPRGGGFGDPDFNHLPPPGSHDMFM</sequence>
<keyword evidence="5" id="KW-0488">Methylation</keyword>
<dbReference type="Proteomes" id="UP000076858">
    <property type="component" value="Unassembled WGS sequence"/>
</dbReference>
<keyword evidence="9 14" id="KW-0647">Proteasome</keyword>
<evidence type="ECO:0000313" key="14">
    <source>
        <dbReference type="EMBL" id="KZS18404.1"/>
    </source>
</evidence>
<dbReference type="GO" id="GO:0005783">
    <property type="term" value="C:endoplasmic reticulum"/>
    <property type="evidence" value="ECO:0007669"/>
    <property type="project" value="UniProtKB-SubCell"/>
</dbReference>
<name>A0A0P5X5X2_9CRUS</name>
<dbReference type="OrthoDB" id="391137at2759"/>
<accession>A0A0P5X5X2</accession>
<organism evidence="14 15">
    <name type="scientific">Daphnia magna</name>
    <dbReference type="NCBI Taxonomy" id="35525"/>
    <lineage>
        <taxon>Eukaryota</taxon>
        <taxon>Metazoa</taxon>
        <taxon>Ecdysozoa</taxon>
        <taxon>Arthropoda</taxon>
        <taxon>Crustacea</taxon>
        <taxon>Branchiopoda</taxon>
        <taxon>Diplostraca</taxon>
        <taxon>Cladocera</taxon>
        <taxon>Anomopoda</taxon>
        <taxon>Daphniidae</taxon>
        <taxon>Daphnia</taxon>
    </lineage>
</organism>
<dbReference type="AlphaFoldDB" id="A0A0P5X5X2"/>
<dbReference type="Pfam" id="PF08577">
    <property type="entry name" value="PI31_Prot_C"/>
    <property type="match status" value="1"/>
</dbReference>
<comment type="subcellular location">
    <subcellularLocation>
        <location evidence="2">Cytoplasm</location>
    </subcellularLocation>
    <subcellularLocation>
        <location evidence="1">Endoplasmic reticulum</location>
    </subcellularLocation>
</comment>
<comment type="function">
    <text evidence="11">Plays an important role in control of proteasome function. Inhibits the hydrolysis of protein and peptide substrates by the 20S proteasome. Also inhibits the activation of the proteasome by the proteasome regulatory proteins PA700 and PA28.</text>
</comment>
<dbReference type="Pfam" id="PF11566">
    <property type="entry name" value="PI31_Prot_N"/>
    <property type="match status" value="1"/>
</dbReference>
<evidence type="ECO:0000256" key="5">
    <source>
        <dbReference type="ARBA" id="ARBA00022481"/>
    </source>
</evidence>
<gene>
    <name evidence="14" type="ORF">APZ42_014874</name>
</gene>
<evidence type="ECO:0000256" key="3">
    <source>
        <dbReference type="ARBA" id="ARBA00006405"/>
    </source>
</evidence>
<keyword evidence="8" id="KW-0256">Endoplasmic reticulum</keyword>
<evidence type="ECO:0000256" key="11">
    <source>
        <dbReference type="ARBA" id="ARBA00024805"/>
    </source>
</evidence>
<dbReference type="GO" id="GO:0070628">
    <property type="term" value="F:proteasome binding"/>
    <property type="evidence" value="ECO:0007669"/>
    <property type="project" value="InterPro"/>
</dbReference>
<feature type="domain" description="PI31 proteasome regulator C-terminal" evidence="12">
    <location>
        <begin position="172"/>
        <end position="230"/>
    </location>
</feature>
<evidence type="ECO:0000256" key="10">
    <source>
        <dbReference type="ARBA" id="ARBA00022990"/>
    </source>
</evidence>
<evidence type="ECO:0000259" key="13">
    <source>
        <dbReference type="Pfam" id="PF11566"/>
    </source>
</evidence>
<dbReference type="Gene3D" id="3.40.1000.30">
    <property type="match status" value="1"/>
</dbReference>
<evidence type="ECO:0000256" key="1">
    <source>
        <dbReference type="ARBA" id="ARBA00004240"/>
    </source>
</evidence>
<dbReference type="PANTHER" id="PTHR13266:SF1">
    <property type="entry name" value="PROTEASOME INHIBITOR PI31 SUBUNIT"/>
    <property type="match status" value="1"/>
</dbReference>